<keyword evidence="2" id="KW-1185">Reference proteome</keyword>
<proteinExistence type="predicted"/>
<accession>A0A0L0F0D3</accession>
<reference evidence="1 2" key="1">
    <citation type="submission" date="2011-02" db="EMBL/GenBank/DDBJ databases">
        <title>The Genome Sequence of Sphaeroforma arctica JP610.</title>
        <authorList>
            <consortium name="The Broad Institute Genome Sequencing Platform"/>
            <person name="Russ C."/>
            <person name="Cuomo C."/>
            <person name="Young S.K."/>
            <person name="Zeng Q."/>
            <person name="Gargeya S."/>
            <person name="Alvarado L."/>
            <person name="Berlin A."/>
            <person name="Chapman S.B."/>
            <person name="Chen Z."/>
            <person name="Freedman E."/>
            <person name="Gellesch M."/>
            <person name="Goldberg J."/>
            <person name="Griggs A."/>
            <person name="Gujja S."/>
            <person name="Heilman E."/>
            <person name="Heiman D."/>
            <person name="Howarth C."/>
            <person name="Mehta T."/>
            <person name="Neiman D."/>
            <person name="Pearson M."/>
            <person name="Roberts A."/>
            <person name="Saif S."/>
            <person name="Shea T."/>
            <person name="Shenoy N."/>
            <person name="Sisk P."/>
            <person name="Stolte C."/>
            <person name="Sykes S."/>
            <person name="White J."/>
            <person name="Yandava C."/>
            <person name="Burger G."/>
            <person name="Gray M.W."/>
            <person name="Holland P.W.H."/>
            <person name="King N."/>
            <person name="Lang F.B.F."/>
            <person name="Roger A.J."/>
            <person name="Ruiz-Trillo I."/>
            <person name="Haas B."/>
            <person name="Nusbaum C."/>
            <person name="Birren B."/>
        </authorList>
    </citation>
    <scope>NUCLEOTIDE SEQUENCE [LARGE SCALE GENOMIC DNA]</scope>
    <source>
        <strain evidence="1 2">JP610</strain>
    </source>
</reference>
<dbReference type="GeneID" id="25917814"/>
<dbReference type="EMBL" id="KQ251934">
    <property type="protein sequence ID" value="KNC70167.1"/>
    <property type="molecule type" value="Genomic_DNA"/>
</dbReference>
<protein>
    <submittedName>
        <fullName evidence="1">Uncharacterized protein</fullName>
    </submittedName>
</protein>
<dbReference type="Proteomes" id="UP000054560">
    <property type="component" value="Unassembled WGS sequence"/>
</dbReference>
<evidence type="ECO:0000313" key="1">
    <source>
        <dbReference type="EMBL" id="KNC70167.1"/>
    </source>
</evidence>
<dbReference type="RefSeq" id="XP_014144069.1">
    <property type="nucleotide sequence ID" value="XM_014288594.1"/>
</dbReference>
<sequence length="70" mass="7411">MCVVLDGKFESFLQGIDKSSPSALQASMLEWTTANCEASKLESATNHALKATVDRLYPGASSSGQGVYVI</sequence>
<organism evidence="1 2">
    <name type="scientific">Sphaeroforma arctica JP610</name>
    <dbReference type="NCBI Taxonomy" id="667725"/>
    <lineage>
        <taxon>Eukaryota</taxon>
        <taxon>Ichthyosporea</taxon>
        <taxon>Ichthyophonida</taxon>
        <taxon>Sphaeroforma</taxon>
    </lineage>
</organism>
<gene>
    <name evidence="1" type="ORF">SARC_17310</name>
</gene>
<dbReference type="AlphaFoldDB" id="A0A0L0F0D3"/>
<evidence type="ECO:0000313" key="2">
    <source>
        <dbReference type="Proteomes" id="UP000054560"/>
    </source>
</evidence>
<name>A0A0L0F0D3_9EUKA</name>